<dbReference type="EMBL" id="JAHUTI010012292">
    <property type="protein sequence ID" value="MED6236581.1"/>
    <property type="molecule type" value="Genomic_DNA"/>
</dbReference>
<reference evidence="1 2" key="1">
    <citation type="submission" date="2021-07" db="EMBL/GenBank/DDBJ databases">
        <authorList>
            <person name="Palmer J.M."/>
        </authorList>
    </citation>
    <scope>NUCLEOTIDE SEQUENCE [LARGE SCALE GENOMIC DNA]</scope>
    <source>
        <strain evidence="1 2">AT_MEX2019</strain>
        <tissue evidence="1">Muscle</tissue>
    </source>
</reference>
<dbReference type="Proteomes" id="UP001345963">
    <property type="component" value="Unassembled WGS sequence"/>
</dbReference>
<dbReference type="Gene3D" id="3.40.50.300">
    <property type="entry name" value="P-loop containing nucleotide triphosphate hydrolases"/>
    <property type="match status" value="1"/>
</dbReference>
<protein>
    <submittedName>
        <fullName evidence="1">GTP binding protein</fullName>
    </submittedName>
</protein>
<evidence type="ECO:0000313" key="2">
    <source>
        <dbReference type="Proteomes" id="UP001345963"/>
    </source>
</evidence>
<organism evidence="1 2">
    <name type="scientific">Ataeniobius toweri</name>
    <dbReference type="NCBI Taxonomy" id="208326"/>
    <lineage>
        <taxon>Eukaryota</taxon>
        <taxon>Metazoa</taxon>
        <taxon>Chordata</taxon>
        <taxon>Craniata</taxon>
        <taxon>Vertebrata</taxon>
        <taxon>Euteleostomi</taxon>
        <taxon>Actinopterygii</taxon>
        <taxon>Neopterygii</taxon>
        <taxon>Teleostei</taxon>
        <taxon>Neoteleostei</taxon>
        <taxon>Acanthomorphata</taxon>
        <taxon>Ovalentaria</taxon>
        <taxon>Atherinomorphae</taxon>
        <taxon>Cyprinodontiformes</taxon>
        <taxon>Goodeidae</taxon>
        <taxon>Ataeniobius</taxon>
    </lineage>
</organism>
<proteinExistence type="predicted"/>
<gene>
    <name evidence="1" type="primary">GTPBP2_2</name>
    <name evidence="1" type="ORF">ATANTOWER_011289</name>
</gene>
<dbReference type="PANTHER" id="PTHR43721">
    <property type="entry name" value="ELONGATION FACTOR TU-RELATED"/>
    <property type="match status" value="1"/>
</dbReference>
<sequence length="100" mass="11097">MMPRILTTPLSCCIVQVVNYSESRTAEDICECSSKMITFIDLAGHQKYLKTTVFGLTSYCPDFAMLVVSANTGIGCDRQLLGQPHSSQLCCIWSNQHEDT</sequence>
<dbReference type="PANTHER" id="PTHR43721:SF3">
    <property type="entry name" value="GTP-BINDING PROTEIN 2"/>
    <property type="match status" value="1"/>
</dbReference>
<comment type="caution">
    <text evidence="1">The sequence shown here is derived from an EMBL/GenBank/DDBJ whole genome shotgun (WGS) entry which is preliminary data.</text>
</comment>
<name>A0ABU7AFK3_9TELE</name>
<dbReference type="InterPro" id="IPR027417">
    <property type="entry name" value="P-loop_NTPase"/>
</dbReference>
<dbReference type="InterPro" id="IPR050055">
    <property type="entry name" value="EF-Tu_GTPase"/>
</dbReference>
<keyword evidence="2" id="KW-1185">Reference proteome</keyword>
<evidence type="ECO:0000313" key="1">
    <source>
        <dbReference type="EMBL" id="MED6236581.1"/>
    </source>
</evidence>
<accession>A0ABU7AFK3</accession>
<dbReference type="SUPFAM" id="SSF52540">
    <property type="entry name" value="P-loop containing nucleoside triphosphate hydrolases"/>
    <property type="match status" value="1"/>
</dbReference>